<reference evidence="1 2" key="1">
    <citation type="submission" date="2009-08" db="EMBL/GenBank/DDBJ databases">
        <authorList>
            <person name="Qin X."/>
            <person name="Bachman B."/>
            <person name="Battles P."/>
            <person name="Bell A."/>
            <person name="Bess C."/>
            <person name="Bickham C."/>
            <person name="Chaboub L."/>
            <person name="Chen D."/>
            <person name="Coyle M."/>
            <person name="Deiros D.R."/>
            <person name="Dinh H."/>
            <person name="Forbes L."/>
            <person name="Fowler G."/>
            <person name="Francisco L."/>
            <person name="Fu Q."/>
            <person name="Gubbala S."/>
            <person name="Hale W."/>
            <person name="Han Y."/>
            <person name="Hemphill L."/>
            <person name="Highlander S.K."/>
            <person name="Hirani K."/>
            <person name="Hogues M."/>
            <person name="Jackson L."/>
            <person name="Jakkamsetti A."/>
            <person name="Javaid M."/>
            <person name="Jiang H."/>
            <person name="Korchina V."/>
            <person name="Kovar C."/>
            <person name="Lara F."/>
            <person name="Lee S."/>
            <person name="Mata R."/>
            <person name="Mathew T."/>
            <person name="Moen C."/>
            <person name="Morales K."/>
            <person name="Munidasa M."/>
            <person name="Nazareth L."/>
            <person name="Ngo R."/>
            <person name="Nguyen L."/>
            <person name="Okwuonu G."/>
            <person name="Ongeri F."/>
            <person name="Patil S."/>
            <person name="Petrosino J."/>
            <person name="Pham C."/>
            <person name="Pham P."/>
            <person name="Pu L.-L."/>
            <person name="Puazo M."/>
            <person name="Raj R."/>
            <person name="Reid J."/>
            <person name="Rouhana J."/>
            <person name="Saada N."/>
            <person name="Shang Y."/>
            <person name="Simmons D."/>
            <person name="Thornton R."/>
            <person name="Warren J."/>
            <person name="Weissenberger G."/>
            <person name="Zhang J."/>
            <person name="Zhang L."/>
            <person name="Zhou C."/>
            <person name="Zhu D."/>
            <person name="Muzny D."/>
            <person name="Worley K."/>
            <person name="Gibbs R."/>
        </authorList>
    </citation>
    <scope>NUCLEOTIDE SEQUENCE [LARGE SCALE GENOMIC DNA]</scope>
    <source>
        <strain evidence="2">ATCC 15826 / DSM 8339 / NCTC 10426 / 6573</strain>
    </source>
</reference>
<proteinExistence type="predicted"/>
<sequence>MPHFAGDSVVVGFCIKKSKIAGGLRAITRNHKNMTISQTGAILEHLPNPQKKKTGALLAS</sequence>
<name>C8NCV1_CARH6</name>
<comment type="caution">
    <text evidence="1">The sequence shown here is derived from an EMBL/GenBank/DDBJ whole genome shotgun (WGS) entry which is preliminary data.</text>
</comment>
<dbReference type="AlphaFoldDB" id="C8NCV1"/>
<dbReference type="EMBL" id="ACKY01000127">
    <property type="protein sequence ID" value="EEV87576.1"/>
    <property type="molecule type" value="Genomic_DNA"/>
</dbReference>
<protein>
    <submittedName>
        <fullName evidence="1">Uncharacterized protein</fullName>
    </submittedName>
</protein>
<organism evidence="1 2">
    <name type="scientific">Cardiobacterium hominis (strain ATCC 15826 / DSM 8339 / NCTC 10426 / 6573)</name>
    <dbReference type="NCBI Taxonomy" id="638300"/>
    <lineage>
        <taxon>Bacteria</taxon>
        <taxon>Pseudomonadati</taxon>
        <taxon>Pseudomonadota</taxon>
        <taxon>Gammaproteobacteria</taxon>
        <taxon>Cardiobacteriales</taxon>
        <taxon>Cardiobacteriaceae</taxon>
        <taxon>Cardiobacterium</taxon>
    </lineage>
</organism>
<dbReference type="Proteomes" id="UP000004870">
    <property type="component" value="Unassembled WGS sequence"/>
</dbReference>
<evidence type="ECO:0000313" key="2">
    <source>
        <dbReference type="Proteomes" id="UP000004870"/>
    </source>
</evidence>
<evidence type="ECO:0000313" key="1">
    <source>
        <dbReference type="EMBL" id="EEV87576.1"/>
    </source>
</evidence>
<accession>C8NCV1</accession>
<gene>
    <name evidence="1" type="ORF">HMPREF0198_2329</name>
</gene>
<keyword evidence="2" id="KW-1185">Reference proteome</keyword>
<dbReference type="HOGENOM" id="CLU_2932762_0_0_6"/>